<feature type="domain" description="Major facilitator superfamily (MFS) profile" evidence="7">
    <location>
        <begin position="1"/>
        <end position="409"/>
    </location>
</feature>
<feature type="transmembrane region" description="Helical" evidence="6">
    <location>
        <begin position="103"/>
        <end position="120"/>
    </location>
</feature>
<dbReference type="InterPro" id="IPR036259">
    <property type="entry name" value="MFS_trans_sf"/>
</dbReference>
<dbReference type="Proteomes" id="UP000515703">
    <property type="component" value="Chromosome"/>
</dbReference>
<keyword evidence="5 6" id="KW-0472">Membrane</keyword>
<feature type="transmembrane region" description="Helical" evidence="6">
    <location>
        <begin position="45"/>
        <end position="65"/>
    </location>
</feature>
<dbReference type="KEGG" id="acht:bsdcttw_45920"/>
<reference evidence="8 9" key="2">
    <citation type="submission" date="2020-08" db="EMBL/GenBank/DDBJ databases">
        <authorList>
            <person name="Ueki A."/>
            <person name="Tonouchi A."/>
        </authorList>
    </citation>
    <scope>NUCLEOTIDE SEQUENCE [LARGE SCALE GENOMIC DNA]</scope>
    <source>
        <strain evidence="8 9">CTTW</strain>
    </source>
</reference>
<protein>
    <submittedName>
        <fullName evidence="8">MFS transporter</fullName>
    </submittedName>
</protein>
<name>A0A7M3SAD4_9FIRM</name>
<evidence type="ECO:0000259" key="7">
    <source>
        <dbReference type="PROSITE" id="PS50850"/>
    </source>
</evidence>
<evidence type="ECO:0000313" key="9">
    <source>
        <dbReference type="Proteomes" id="UP000515703"/>
    </source>
</evidence>
<evidence type="ECO:0000256" key="5">
    <source>
        <dbReference type="ARBA" id="ARBA00023136"/>
    </source>
</evidence>
<dbReference type="GO" id="GO:0005886">
    <property type="term" value="C:plasma membrane"/>
    <property type="evidence" value="ECO:0007669"/>
    <property type="project" value="UniProtKB-SubCell"/>
</dbReference>
<feature type="transmembrane region" description="Helical" evidence="6">
    <location>
        <begin position="265"/>
        <end position="285"/>
    </location>
</feature>
<proteinExistence type="predicted"/>
<gene>
    <name evidence="8" type="ORF">bsdcttw_45920</name>
</gene>
<dbReference type="SUPFAM" id="SSF103473">
    <property type="entry name" value="MFS general substrate transporter"/>
    <property type="match status" value="1"/>
</dbReference>
<evidence type="ECO:0000256" key="1">
    <source>
        <dbReference type="ARBA" id="ARBA00004651"/>
    </source>
</evidence>
<dbReference type="PROSITE" id="PS50850">
    <property type="entry name" value="MFS"/>
    <property type="match status" value="1"/>
</dbReference>
<keyword evidence="2" id="KW-0813">Transport</keyword>
<feature type="transmembrane region" description="Helical" evidence="6">
    <location>
        <begin position="321"/>
        <end position="338"/>
    </location>
</feature>
<keyword evidence="4 6" id="KW-1133">Transmembrane helix</keyword>
<keyword evidence="9" id="KW-1185">Reference proteome</keyword>
<accession>A0A7M3SAD4</accession>
<evidence type="ECO:0000256" key="2">
    <source>
        <dbReference type="ARBA" id="ARBA00022448"/>
    </source>
</evidence>
<feature type="transmembrane region" description="Helical" evidence="6">
    <location>
        <begin position="227"/>
        <end position="245"/>
    </location>
</feature>
<feature type="transmembrane region" description="Helical" evidence="6">
    <location>
        <begin position="7"/>
        <end position="25"/>
    </location>
</feature>
<dbReference type="RefSeq" id="WP_185257101.1">
    <property type="nucleotide sequence ID" value="NZ_AP023368.1"/>
</dbReference>
<evidence type="ECO:0000256" key="4">
    <source>
        <dbReference type="ARBA" id="ARBA00022989"/>
    </source>
</evidence>
<evidence type="ECO:0000256" key="3">
    <source>
        <dbReference type="ARBA" id="ARBA00022692"/>
    </source>
</evidence>
<dbReference type="Gene3D" id="1.20.1250.20">
    <property type="entry name" value="MFS general substrate transporter like domains"/>
    <property type="match status" value="2"/>
</dbReference>
<dbReference type="PANTHER" id="PTHR23528:SF1">
    <property type="entry name" value="MAJOR FACILITATOR SUPERFAMILY (MFS) PROFILE DOMAIN-CONTAINING PROTEIN"/>
    <property type="match status" value="1"/>
</dbReference>
<feature type="transmembrane region" description="Helical" evidence="6">
    <location>
        <begin position="77"/>
        <end position="97"/>
    </location>
</feature>
<feature type="transmembrane region" description="Helical" evidence="6">
    <location>
        <begin position="171"/>
        <end position="190"/>
    </location>
</feature>
<feature type="transmembrane region" description="Helical" evidence="6">
    <location>
        <begin position="297"/>
        <end position="315"/>
    </location>
</feature>
<organism evidence="8 9">
    <name type="scientific">Anaerocolumna chitinilytica</name>
    <dbReference type="NCBI Taxonomy" id="1727145"/>
    <lineage>
        <taxon>Bacteria</taxon>
        <taxon>Bacillati</taxon>
        <taxon>Bacillota</taxon>
        <taxon>Clostridia</taxon>
        <taxon>Lachnospirales</taxon>
        <taxon>Lachnospiraceae</taxon>
        <taxon>Anaerocolumna</taxon>
    </lineage>
</organism>
<reference evidence="8 9" key="1">
    <citation type="submission" date="2020-08" db="EMBL/GenBank/DDBJ databases">
        <title>Draft genome sequencing of an Anaerocolumna strain isolated from anoxic soil subjected to BSD treatment.</title>
        <authorList>
            <person name="Uek A."/>
            <person name="Tonouchi A."/>
        </authorList>
    </citation>
    <scope>NUCLEOTIDE SEQUENCE [LARGE SCALE GENOMIC DNA]</scope>
    <source>
        <strain evidence="8 9">CTTW</strain>
    </source>
</reference>
<dbReference type="EMBL" id="AP023368">
    <property type="protein sequence ID" value="BCK01552.1"/>
    <property type="molecule type" value="Genomic_DNA"/>
</dbReference>
<feature type="transmembrane region" description="Helical" evidence="6">
    <location>
        <begin position="384"/>
        <end position="405"/>
    </location>
</feature>
<dbReference type="GO" id="GO:0022857">
    <property type="term" value="F:transmembrane transporter activity"/>
    <property type="evidence" value="ECO:0007669"/>
    <property type="project" value="InterPro"/>
</dbReference>
<evidence type="ECO:0000256" key="6">
    <source>
        <dbReference type="SAM" id="Phobius"/>
    </source>
</evidence>
<dbReference type="InterPro" id="IPR020846">
    <property type="entry name" value="MFS_dom"/>
</dbReference>
<evidence type="ECO:0000313" key="8">
    <source>
        <dbReference type="EMBL" id="BCK01552.1"/>
    </source>
</evidence>
<dbReference type="AlphaFoldDB" id="A0A7M3SAD4"/>
<sequence>MKLNYKRTLLISLAFMSICAFWQLYDTIIPLILQNTFKFGETVTGTVMAMDNVLAIFLLPIFGAYSDRVSTRLGKRTPFILIGTITAVILMLVLPMADLAENRIVFIGALLLLLIAMGSYRSPAVALMPDVTPKPLRSKANAVINLMGAVGGVFSLVMIKVMIKQVDKPNYFPVFLAVAALMVVAVAVLVSTVRENKIGVYTEEKEEEEAEKGKETRGSSSKLPKEVMKSLIFILASIFLWFMAYNAVTTAFSRYAVKVWGLKGGSFANCLLIATIAAIISYIPIGAISGKFGRKKTIIGGILLLSASYFAGILFKEYSGMINLVFAVTGIGWAAINVNSYPMVVEMSKGSDVGKYTGLYYTFSMSAQIITPILSGFLMEHVSYHTLFPYAVIFTLLSLCTMLFVKHGDAIPDKKGSILENFDS</sequence>
<comment type="subcellular location">
    <subcellularLocation>
        <location evidence="1">Cell membrane</location>
        <topology evidence="1">Multi-pass membrane protein</topology>
    </subcellularLocation>
</comment>
<feature type="transmembrane region" description="Helical" evidence="6">
    <location>
        <begin position="140"/>
        <end position="159"/>
    </location>
</feature>
<dbReference type="PANTHER" id="PTHR23528">
    <property type="match status" value="1"/>
</dbReference>
<keyword evidence="3 6" id="KW-0812">Transmembrane</keyword>
<feature type="transmembrane region" description="Helical" evidence="6">
    <location>
        <begin position="359"/>
        <end position="378"/>
    </location>
</feature>
<dbReference type="Pfam" id="PF13347">
    <property type="entry name" value="MFS_2"/>
    <property type="match status" value="1"/>
</dbReference>